<protein>
    <recommendedName>
        <fullName evidence="2">Tetratricopeptide repeat-like domain-containing protein</fullName>
    </recommendedName>
</protein>
<dbReference type="EMBL" id="UINC01063214">
    <property type="protein sequence ID" value="SVB90610.1"/>
    <property type="molecule type" value="Genomic_DNA"/>
</dbReference>
<proteinExistence type="predicted"/>
<name>A0A382HTJ4_9ZZZZ</name>
<sequence length="395" mass="47277">MLINFFKIIFFISFLIFQSSVYPKNNNNEFNSKNLSNYFSAIVSYDNQKNVDSLKFFKSSKSLINRHDPFLKKYIFSLIIEGEMNRAIHELKHFSGKKNSDFFEAYLILVLDSIKKKDFKKSSKYLDKLSKFKDNSTMELIIYESLKNYSYLFKNKKILSNINVFGNLSLISSAFQNCYLGKKQTQSYFEDLIHGDTDYTRYKFFYINYLIEQNKFDKINEIVEQIDTLNSSLLISLTKTWVDKKNFKKFSEVFSCNNETDILSEYFFLIANLYSSEYEFEKSNFYLNISYFLNPKFKYNLSLLAENYFINNNYTQCEKVLNYFDKNDDIFYWYKIKRKARIISGELGEEQSFNYVNSKFKRIRKPSTKILFDMANIAKSFKKYQISIDYYDEVL</sequence>
<feature type="non-terminal residue" evidence="1">
    <location>
        <position position="395"/>
    </location>
</feature>
<organism evidence="1">
    <name type="scientific">marine metagenome</name>
    <dbReference type="NCBI Taxonomy" id="408172"/>
    <lineage>
        <taxon>unclassified sequences</taxon>
        <taxon>metagenomes</taxon>
        <taxon>ecological metagenomes</taxon>
    </lineage>
</organism>
<accession>A0A382HTJ4</accession>
<evidence type="ECO:0008006" key="2">
    <source>
        <dbReference type="Google" id="ProtNLM"/>
    </source>
</evidence>
<dbReference type="AlphaFoldDB" id="A0A382HTJ4"/>
<reference evidence="1" key="1">
    <citation type="submission" date="2018-05" db="EMBL/GenBank/DDBJ databases">
        <authorList>
            <person name="Lanie J.A."/>
            <person name="Ng W.-L."/>
            <person name="Kazmierczak K.M."/>
            <person name="Andrzejewski T.M."/>
            <person name="Davidsen T.M."/>
            <person name="Wayne K.J."/>
            <person name="Tettelin H."/>
            <person name="Glass J.I."/>
            <person name="Rusch D."/>
            <person name="Podicherti R."/>
            <person name="Tsui H.-C.T."/>
            <person name="Winkler M.E."/>
        </authorList>
    </citation>
    <scope>NUCLEOTIDE SEQUENCE</scope>
</reference>
<evidence type="ECO:0000313" key="1">
    <source>
        <dbReference type="EMBL" id="SVB90610.1"/>
    </source>
</evidence>
<gene>
    <name evidence="1" type="ORF">METZ01_LOCUS243464</name>
</gene>